<dbReference type="EMBL" id="CP014136">
    <property type="protein sequence ID" value="ATA18506.1"/>
    <property type="molecule type" value="Genomic_DNA"/>
</dbReference>
<keyword evidence="11" id="KW-1185">Reference proteome</keyword>
<dbReference type="KEGG" id="gqu:AWC35_06875"/>
<organism evidence="8 11">
    <name type="scientific">Gibbsiella quercinecans</name>
    <dbReference type="NCBI Taxonomy" id="929813"/>
    <lineage>
        <taxon>Bacteria</taxon>
        <taxon>Pseudomonadati</taxon>
        <taxon>Pseudomonadota</taxon>
        <taxon>Gammaproteobacteria</taxon>
        <taxon>Enterobacterales</taxon>
        <taxon>Yersiniaceae</taxon>
        <taxon>Gibbsiella</taxon>
    </lineage>
</organism>
<evidence type="ECO:0000313" key="6">
    <source>
        <dbReference type="EMBL" id="ATA19552.1"/>
    </source>
</evidence>
<dbReference type="InterPro" id="IPR036397">
    <property type="entry name" value="RNaseH_sf"/>
</dbReference>
<dbReference type="KEGG" id="gqu:AWC35_12375"/>
<evidence type="ECO:0000313" key="5">
    <source>
        <dbReference type="EMBL" id="ATA19126.1"/>
    </source>
</evidence>
<evidence type="ECO:0000313" key="2">
    <source>
        <dbReference type="EMBL" id="ATA18506.1"/>
    </source>
</evidence>
<dbReference type="KEGG" id="gqu:AWC35_07055"/>
<evidence type="ECO:0000313" key="3">
    <source>
        <dbReference type="EMBL" id="ATA19041.1"/>
    </source>
</evidence>
<dbReference type="Gene3D" id="3.30.420.10">
    <property type="entry name" value="Ribonuclease H-like superfamily/Ribonuclease H"/>
    <property type="match status" value="1"/>
</dbReference>
<dbReference type="SUPFAM" id="SSF53098">
    <property type="entry name" value="Ribonuclease H-like"/>
    <property type="match status" value="1"/>
</dbReference>
<dbReference type="EMBL" id="CP014136">
    <property type="protein sequence ID" value="ATA19126.1"/>
    <property type="molecule type" value="Genomic_DNA"/>
</dbReference>
<evidence type="ECO:0000259" key="1">
    <source>
        <dbReference type="PROSITE" id="PS50994"/>
    </source>
</evidence>
<dbReference type="InterPro" id="IPR001584">
    <property type="entry name" value="Integrase_cat-core"/>
</dbReference>
<dbReference type="AlphaFoldDB" id="A0A250B2G7"/>
<dbReference type="InterPro" id="IPR055247">
    <property type="entry name" value="InsJ-like_HTH"/>
</dbReference>
<sequence length="382" mass="44229">MPWPESVTMQRLQFVTACLKGDTSVAELCRRFNISRKTGYKWLSRFSPDDISSLSDHSRARHHQLSIPLPTVELLLEKKQQHPTWGPEKIRQLLLNMDVSDVPAASTIGGIFKIHGLTKKRNRLKYKPKRSYVLHKINQPNDVWSADFKGKFTHTTGRWCHPFTLTDNYSRMVLACDATYLPDGKFVIPCLERVFHECGLPQVLRTDNGPPFAGAGLWGLSQMSIWLIKCGVTPERIRPGKPTENGRHERMHRTMKEGMKQCHKFASLEEQQTWLNTWRKEFNEVRPHKALGGKTPQSVWCPSPRIYTGAQKEMPVPKGAKLLRVEVKGDLWFNGRRIFLSEALRYEWVWMKEVDDDTDEIGFGELVLARYDRQNHRIIRAD</sequence>
<dbReference type="EMBL" id="CP014136">
    <property type="protein sequence ID" value="ATA19041.1"/>
    <property type="molecule type" value="Genomic_DNA"/>
</dbReference>
<dbReference type="GO" id="GO:0015074">
    <property type="term" value="P:DNA integration"/>
    <property type="evidence" value="ECO:0007669"/>
    <property type="project" value="InterPro"/>
</dbReference>
<dbReference type="KEGG" id="gqu:AWC35_06600"/>
<evidence type="ECO:0000313" key="10">
    <source>
        <dbReference type="EMBL" id="ATA21387.1"/>
    </source>
</evidence>
<feature type="domain" description="Integrase catalytic" evidence="1">
    <location>
        <begin position="136"/>
        <end position="304"/>
    </location>
</feature>
<dbReference type="PANTHER" id="PTHR47515">
    <property type="entry name" value="LOW CALCIUM RESPONSE LOCUS PROTEIN T"/>
    <property type="match status" value="1"/>
</dbReference>
<gene>
    <name evidence="2" type="ORF">AWC35_03625</name>
    <name evidence="3" type="ORF">AWC35_06600</name>
    <name evidence="4" type="ORF">AWC35_06875</name>
    <name evidence="5" type="ORF">AWC35_07055</name>
    <name evidence="6" type="ORF">AWC35_09465</name>
    <name evidence="7" type="ORF">AWC35_12375</name>
    <name evidence="8" type="ORF">AWC35_14365</name>
    <name evidence="9" type="ORF">AWC35_18130</name>
    <name evidence="10" type="ORF">AWC35_19730</name>
</gene>
<dbReference type="KEGG" id="gqu:AWC35_18130"/>
<dbReference type="EMBL" id="CP014136">
    <property type="protein sequence ID" value="ATA19091.1"/>
    <property type="molecule type" value="Genomic_DNA"/>
</dbReference>
<dbReference type="Pfam" id="PF13518">
    <property type="entry name" value="HTH_28"/>
    <property type="match status" value="1"/>
</dbReference>
<dbReference type="GO" id="GO:0003676">
    <property type="term" value="F:nucleic acid binding"/>
    <property type="evidence" value="ECO:0007669"/>
    <property type="project" value="InterPro"/>
</dbReference>
<dbReference type="EMBL" id="CP014136">
    <property type="protein sequence ID" value="ATA19552.1"/>
    <property type="molecule type" value="Genomic_DNA"/>
</dbReference>
<name>A0A250B2G7_9GAMM</name>
<dbReference type="KEGG" id="gqu:AWC35_03625"/>
<dbReference type="EMBL" id="CP014136">
    <property type="protein sequence ID" value="ATA21110.1"/>
    <property type="molecule type" value="Genomic_DNA"/>
</dbReference>
<evidence type="ECO:0000313" key="7">
    <source>
        <dbReference type="EMBL" id="ATA20059.1"/>
    </source>
</evidence>
<dbReference type="KEGG" id="gqu:AWC35_09465"/>
<dbReference type="Proteomes" id="UP000217182">
    <property type="component" value="Chromosome"/>
</dbReference>
<dbReference type="KEGG" id="gqu:AWC35_19730"/>
<dbReference type="OrthoDB" id="9774685at2"/>
<dbReference type="InterPro" id="IPR009057">
    <property type="entry name" value="Homeodomain-like_sf"/>
</dbReference>
<dbReference type="PROSITE" id="PS50994">
    <property type="entry name" value="INTEGRASE"/>
    <property type="match status" value="1"/>
</dbReference>
<dbReference type="KEGG" id="gqu:AWC35_14365"/>
<evidence type="ECO:0000313" key="9">
    <source>
        <dbReference type="EMBL" id="ATA21110.1"/>
    </source>
</evidence>
<reference evidence="8 11" key="1">
    <citation type="submission" date="2016-01" db="EMBL/GenBank/DDBJ databases">
        <authorList>
            <person name="Oliw E.H."/>
        </authorList>
    </citation>
    <scope>NUCLEOTIDE SEQUENCE [LARGE SCALE GENOMIC DNA]</scope>
    <source>
        <strain evidence="8 11">FRB97</strain>
    </source>
</reference>
<protein>
    <submittedName>
        <fullName evidence="8">Integrase</fullName>
    </submittedName>
</protein>
<dbReference type="PANTHER" id="PTHR47515:SF2">
    <property type="entry name" value="INTEGRASE CORE DOMAIN PROTEIN"/>
    <property type="match status" value="1"/>
</dbReference>
<evidence type="ECO:0000313" key="11">
    <source>
        <dbReference type="Proteomes" id="UP000217182"/>
    </source>
</evidence>
<proteinExistence type="predicted"/>
<dbReference type="InterPro" id="IPR036388">
    <property type="entry name" value="WH-like_DNA-bd_sf"/>
</dbReference>
<dbReference type="Pfam" id="PF13683">
    <property type="entry name" value="rve_3"/>
    <property type="match status" value="1"/>
</dbReference>
<accession>A0A250B2G7</accession>
<dbReference type="InterPro" id="IPR012337">
    <property type="entry name" value="RNaseH-like_sf"/>
</dbReference>
<dbReference type="EMBL" id="CP014136">
    <property type="protein sequence ID" value="ATA20059.1"/>
    <property type="molecule type" value="Genomic_DNA"/>
</dbReference>
<dbReference type="EMBL" id="CP014136">
    <property type="protein sequence ID" value="ATA21387.1"/>
    <property type="molecule type" value="Genomic_DNA"/>
</dbReference>
<dbReference type="SUPFAM" id="SSF46689">
    <property type="entry name" value="Homeodomain-like"/>
    <property type="match status" value="1"/>
</dbReference>
<dbReference type="Gene3D" id="1.10.10.10">
    <property type="entry name" value="Winged helix-like DNA-binding domain superfamily/Winged helix DNA-binding domain"/>
    <property type="match status" value="1"/>
</dbReference>
<evidence type="ECO:0000313" key="8">
    <source>
        <dbReference type="EMBL" id="ATA20430.1"/>
    </source>
</evidence>
<evidence type="ECO:0000313" key="4">
    <source>
        <dbReference type="EMBL" id="ATA19091.1"/>
    </source>
</evidence>
<dbReference type="EMBL" id="CP014136">
    <property type="protein sequence ID" value="ATA20430.1"/>
    <property type="molecule type" value="Genomic_DNA"/>
</dbReference>